<dbReference type="Proteomes" id="UP000030671">
    <property type="component" value="Unassembled WGS sequence"/>
</dbReference>
<feature type="region of interest" description="Disordered" evidence="1">
    <location>
        <begin position="95"/>
        <end position="140"/>
    </location>
</feature>
<feature type="compositionally biased region" description="Polar residues" evidence="1">
    <location>
        <begin position="112"/>
        <end position="122"/>
    </location>
</feature>
<evidence type="ECO:0000313" key="3">
    <source>
        <dbReference type="Proteomes" id="UP000030671"/>
    </source>
</evidence>
<feature type="region of interest" description="Disordered" evidence="1">
    <location>
        <begin position="21"/>
        <end position="51"/>
    </location>
</feature>
<feature type="compositionally biased region" description="Polar residues" evidence="1">
    <location>
        <begin position="95"/>
        <end position="104"/>
    </location>
</feature>
<proteinExistence type="predicted"/>
<dbReference type="EMBL" id="KI925454">
    <property type="protein sequence ID" value="ETW87584.1"/>
    <property type="molecule type" value="Genomic_DNA"/>
</dbReference>
<organism evidence="2 3">
    <name type="scientific">Heterobasidion irregulare (strain TC 32-1)</name>
    <dbReference type="NCBI Taxonomy" id="747525"/>
    <lineage>
        <taxon>Eukaryota</taxon>
        <taxon>Fungi</taxon>
        <taxon>Dikarya</taxon>
        <taxon>Basidiomycota</taxon>
        <taxon>Agaricomycotina</taxon>
        <taxon>Agaricomycetes</taxon>
        <taxon>Russulales</taxon>
        <taxon>Bondarzewiaceae</taxon>
        <taxon>Heterobasidion</taxon>
        <taxon>Heterobasidion annosum species complex</taxon>
    </lineage>
</organism>
<feature type="region of interest" description="Disordered" evidence="1">
    <location>
        <begin position="153"/>
        <end position="213"/>
    </location>
</feature>
<evidence type="ECO:0000256" key="1">
    <source>
        <dbReference type="SAM" id="MobiDB-lite"/>
    </source>
</evidence>
<dbReference type="AlphaFoldDB" id="W4KPF3"/>
<protein>
    <submittedName>
        <fullName evidence="2">Uncharacterized protein</fullName>
    </submittedName>
</protein>
<dbReference type="KEGG" id="hir:HETIRDRAFT_448068"/>
<gene>
    <name evidence="2" type="ORF">HETIRDRAFT_448068</name>
</gene>
<dbReference type="GeneID" id="20675817"/>
<dbReference type="OrthoDB" id="3227079at2759"/>
<dbReference type="HOGENOM" id="CLU_084281_0_0_1"/>
<keyword evidence="3" id="KW-1185">Reference proteome</keyword>
<accession>W4KPF3</accession>
<feature type="compositionally biased region" description="Low complexity" evidence="1">
    <location>
        <begin position="21"/>
        <end position="34"/>
    </location>
</feature>
<name>W4KPF3_HETIT</name>
<dbReference type="RefSeq" id="XP_009541469.1">
    <property type="nucleotide sequence ID" value="XM_009543174.1"/>
</dbReference>
<reference evidence="2 3" key="1">
    <citation type="journal article" date="2012" name="New Phytol.">
        <title>Insight into trade-off between wood decay and parasitism from the genome of a fungal forest pathogen.</title>
        <authorList>
            <person name="Olson A."/>
            <person name="Aerts A."/>
            <person name="Asiegbu F."/>
            <person name="Belbahri L."/>
            <person name="Bouzid O."/>
            <person name="Broberg A."/>
            <person name="Canback B."/>
            <person name="Coutinho P.M."/>
            <person name="Cullen D."/>
            <person name="Dalman K."/>
            <person name="Deflorio G."/>
            <person name="van Diepen L.T."/>
            <person name="Dunand C."/>
            <person name="Duplessis S."/>
            <person name="Durling M."/>
            <person name="Gonthier P."/>
            <person name="Grimwood J."/>
            <person name="Fossdal C.G."/>
            <person name="Hansson D."/>
            <person name="Henrissat B."/>
            <person name="Hietala A."/>
            <person name="Himmelstrand K."/>
            <person name="Hoffmeister D."/>
            <person name="Hogberg N."/>
            <person name="James T.Y."/>
            <person name="Karlsson M."/>
            <person name="Kohler A."/>
            <person name="Kues U."/>
            <person name="Lee Y.H."/>
            <person name="Lin Y.C."/>
            <person name="Lind M."/>
            <person name="Lindquist E."/>
            <person name="Lombard V."/>
            <person name="Lucas S."/>
            <person name="Lunden K."/>
            <person name="Morin E."/>
            <person name="Murat C."/>
            <person name="Park J."/>
            <person name="Raffaello T."/>
            <person name="Rouze P."/>
            <person name="Salamov A."/>
            <person name="Schmutz J."/>
            <person name="Solheim H."/>
            <person name="Stahlberg J."/>
            <person name="Velez H."/>
            <person name="de Vries R.P."/>
            <person name="Wiebenga A."/>
            <person name="Woodward S."/>
            <person name="Yakovlev I."/>
            <person name="Garbelotto M."/>
            <person name="Martin F."/>
            <person name="Grigoriev I.V."/>
            <person name="Stenlid J."/>
        </authorList>
    </citation>
    <scope>NUCLEOTIDE SEQUENCE [LARGE SCALE GENOMIC DNA]</scope>
    <source>
        <strain evidence="2 3">TC 32-1</strain>
    </source>
</reference>
<dbReference type="eggNOG" id="ENOG502SWCS">
    <property type="taxonomic scope" value="Eukaryota"/>
</dbReference>
<feature type="compositionally biased region" description="Basic and acidic residues" evidence="1">
    <location>
        <begin position="178"/>
        <end position="189"/>
    </location>
</feature>
<sequence>MFCCCFRTRSDSTVSVSPVLPAARRSSRPGQSSQPDERTRLIPQTEEPAPIRNAVVVDPERMAERLRGIVRSKEGKMVSLNTPLPFNLRNKALTTYSDPSTSRSGRFPSPQPSVETAQTSDSASHDPDNGDGEERSALNVRVVRVVGPSAAGAFARRGRSHARVGVIDEQGGPSADVPAERPMGEEVVREGSPPLNSAFSVDGVGSLSKSWGD</sequence>
<feature type="compositionally biased region" description="Basic and acidic residues" evidence="1">
    <location>
        <begin position="123"/>
        <end position="136"/>
    </location>
</feature>
<dbReference type="STRING" id="747525.W4KPF3"/>
<dbReference type="InParanoid" id="W4KPF3"/>
<evidence type="ECO:0000313" key="2">
    <source>
        <dbReference type="EMBL" id="ETW87584.1"/>
    </source>
</evidence>